<dbReference type="AlphaFoldDB" id="A0RYI4"/>
<proteinExistence type="predicted"/>
<dbReference type="Proteomes" id="UP000000758">
    <property type="component" value="Chromosome"/>
</dbReference>
<keyword evidence="2" id="KW-1185">Reference proteome</keyword>
<dbReference type="GO" id="GO:0008233">
    <property type="term" value="F:peptidase activity"/>
    <property type="evidence" value="ECO:0007669"/>
    <property type="project" value="UniProtKB-KW"/>
</dbReference>
<dbReference type="EMBL" id="DP000238">
    <property type="protein sequence ID" value="ABK78401.1"/>
    <property type="molecule type" value="Genomic_DNA"/>
</dbReference>
<dbReference type="STRING" id="414004.CENSYa_1791"/>
<evidence type="ECO:0000313" key="2">
    <source>
        <dbReference type="Proteomes" id="UP000000758"/>
    </source>
</evidence>
<sequence>MSLNIFHIILLLGAASATAVGGSAYGHGLGGDVAPPIDFGGSNVTVSTQLDPADLTVGDINTANIAVRFYDSDDNSTFNSVTYLLEVHRSGDLLARNHFFDDDGVLNIEVRPVLDCAEPKLHQCSQYGGSEHVSSPGALYAYGNGRPTITGPIFDKGGLYNVKVEIVGATSPRTLVDNSAGLIYDTFVSVAQEQPFTLQTANAEVPMVIKTYYDEVYNVDYDTADDSLSFEMPFDWAPEYIDLVAQVHEELQFPKSFAPYGEGKQFKGYVDGVEVEQRVLLLDPYSIEDKNIVHFLVSGAELARINEVLGEEHLQSKTMKFELVPQEGVAKNTVGFFLVDPDTLAETGTTINVAWDSRFGAGDAIPFEITFFDETRELLKDVRYAYYLVDESNNDIMLEGGTDPGNPDGLGILSIEGIDHQTIRLPSGGPYRLDIQVLGTGISYDPKYAGIGSALIEVGPGGAMPAPAAPAAPAATAPAVPASDAEVSIPSWVKSSAKFWADGDVDDASFLAGIEFMIKEGIISLPAGAQQQEGGDGAIPGWFRTSAGWWADGDTSDEEFASGLQYLITNGIISVRI</sequence>
<reference evidence="1 2" key="1">
    <citation type="journal article" date="2006" name="Proc. Natl. Acad. Sci. U.S.A.">
        <title>Genomic analysis of the uncultivated marine crenarchaeote Cenarchaeum symbiosum.</title>
        <authorList>
            <person name="Hallam S.J."/>
            <person name="Konstantinidis K.T."/>
            <person name="Putnam N."/>
            <person name="Schleper C."/>
            <person name="Watanabe Y."/>
            <person name="Sugahara J."/>
            <person name="Preston C."/>
            <person name="de la Torre J."/>
            <person name="Richardson P.M."/>
            <person name="DeLong E.F."/>
        </authorList>
    </citation>
    <scope>NUCLEOTIDE SEQUENCE [LARGE SCALE GENOMIC DNA]</scope>
    <source>
        <strain evidence="2">A</strain>
    </source>
</reference>
<dbReference type="HOGENOM" id="CLU_034350_1_0_2"/>
<protein>
    <submittedName>
        <fullName evidence="1">Secreted periplasmic Zn-dependent protease</fullName>
    </submittedName>
</protein>
<organism evidence="1 2">
    <name type="scientific">Cenarchaeum symbiosum (strain A)</name>
    <dbReference type="NCBI Taxonomy" id="414004"/>
    <lineage>
        <taxon>Archaea</taxon>
        <taxon>Nitrososphaerota</taxon>
        <taxon>Candidatus Cenarchaeales</taxon>
        <taxon>Candidatus Cenarchaeaceae</taxon>
        <taxon>Candidatus Cenarchaeum</taxon>
    </lineage>
</organism>
<dbReference type="EnsemblBacteria" id="ABK78401">
    <property type="protein sequence ID" value="ABK78401"/>
    <property type="gene ID" value="CENSYa_1791"/>
</dbReference>
<accession>A0RYI4</accession>
<dbReference type="PATRIC" id="fig|414004.10.peg.1633"/>
<dbReference type="GO" id="GO:0006508">
    <property type="term" value="P:proteolysis"/>
    <property type="evidence" value="ECO:0007669"/>
    <property type="project" value="UniProtKB-KW"/>
</dbReference>
<name>A0RYI4_CENSY</name>
<gene>
    <name evidence="1" type="ordered locus">CENSYa_1791</name>
</gene>
<keyword evidence="1" id="KW-0378">Hydrolase</keyword>
<evidence type="ECO:0000313" key="1">
    <source>
        <dbReference type="EMBL" id="ABK78401.1"/>
    </source>
</evidence>
<keyword evidence="1" id="KW-0645">Protease</keyword>
<dbReference type="KEGG" id="csy:CENSYa_1791"/>